<dbReference type="Proteomes" id="UP000002698">
    <property type="component" value="Chromosome"/>
</dbReference>
<dbReference type="HOGENOM" id="CLU_1131643_0_0_2"/>
<accession>A0A1U7EW23</accession>
<dbReference type="OrthoDB" id="271889at2157"/>
<evidence type="ECO:0000313" key="1">
    <source>
        <dbReference type="EMBL" id="CAI49267.1"/>
    </source>
</evidence>
<dbReference type="GeneID" id="3701419"/>
<dbReference type="STRING" id="348780.NP_2352A"/>
<dbReference type="KEGG" id="nph:NP_2352A"/>
<keyword evidence="2" id="KW-1185">Reference proteome</keyword>
<reference evidence="1 2" key="1">
    <citation type="journal article" date="2005" name="Genome Res.">
        <title>Living with two extremes: conclusions from the genome sequence of Natronomonas pharaonis.</title>
        <authorList>
            <person name="Falb M."/>
            <person name="Pfeiffer F."/>
            <person name="Palm P."/>
            <person name="Rodewald K."/>
            <person name="Hickmann V."/>
            <person name="Tittor J."/>
            <person name="Oesterhelt D."/>
        </authorList>
    </citation>
    <scope>NUCLEOTIDE SEQUENCE [LARGE SCALE GENOMIC DNA]</scope>
    <source>
        <strain evidence="2">ATCC 35678 / DSM 2160 / CIP 103997 / JCM 8858 / NBRC 14720 / NCIMB 2260 / Gabara</strain>
    </source>
</reference>
<dbReference type="AlphaFoldDB" id="A0A1U7EW23"/>
<sequence length="245" mass="27355">MTIITKQINGHGPYAYRVTWTGDDHHWEYLGPAGKVDPADLTDRETAQLRAEGFALARFRETSEEEFGDLETANAVRDELGDDLLAPTDDRRDTVVEVLDDELDADERAYLEGAAAESQVRETYQHGQAELTRAERRDVDPDNIMHARSAKAILQGEGVDDWRAYYDPELTPSEHVDVAEQARRDEAGARADRDAARDTRQAASQFAAAQGARANHVREACRDGEMEACRELQEMGEPLPDSVEV</sequence>
<dbReference type="EMBL" id="CR936257">
    <property type="protein sequence ID" value="CAI49267.1"/>
    <property type="molecule type" value="Genomic_DNA"/>
</dbReference>
<name>A0A1U7EW23_NATPD</name>
<dbReference type="eggNOG" id="arCOG09042">
    <property type="taxonomic scope" value="Archaea"/>
</dbReference>
<dbReference type="EnsemblBacteria" id="CAI49267">
    <property type="protein sequence ID" value="CAI49267"/>
    <property type="gene ID" value="NP_2352A"/>
</dbReference>
<protein>
    <submittedName>
        <fullName evidence="1">Uncharacterized protein</fullName>
    </submittedName>
</protein>
<evidence type="ECO:0000313" key="2">
    <source>
        <dbReference type="Proteomes" id="UP000002698"/>
    </source>
</evidence>
<dbReference type="RefSeq" id="WP_011322893.1">
    <property type="nucleotide sequence ID" value="NC_007426.1"/>
</dbReference>
<organism evidence="1 2">
    <name type="scientific">Natronomonas pharaonis (strain ATCC 35678 / DSM 2160 / CIP 103997 / JCM 8858 / NBRC 14720 / NCIMB 2260 / Gabara)</name>
    <name type="common">Halobacterium pharaonis</name>
    <dbReference type="NCBI Taxonomy" id="348780"/>
    <lineage>
        <taxon>Archaea</taxon>
        <taxon>Methanobacteriati</taxon>
        <taxon>Methanobacteriota</taxon>
        <taxon>Stenosarchaea group</taxon>
        <taxon>Halobacteria</taxon>
        <taxon>Halobacteriales</taxon>
        <taxon>Natronomonadaceae</taxon>
        <taxon>Natronomonas</taxon>
    </lineage>
</organism>
<gene>
    <name evidence="1" type="ordered locus">NP_2352A</name>
</gene>
<proteinExistence type="predicted"/>